<dbReference type="Gene3D" id="3.40.50.300">
    <property type="entry name" value="P-loop containing nucleotide triphosphate hydrolases"/>
    <property type="match status" value="1"/>
</dbReference>
<keyword evidence="4" id="KW-1185">Reference proteome</keyword>
<gene>
    <name evidence="3" type="ORF">HYPSUDRAFT_221092</name>
</gene>
<feature type="domain" description="Nephrocystin 3-like N-terminal" evidence="2">
    <location>
        <begin position="74"/>
        <end position="223"/>
    </location>
</feature>
<dbReference type="Pfam" id="PF24883">
    <property type="entry name" value="NPHP3_N"/>
    <property type="match status" value="1"/>
</dbReference>
<dbReference type="PANTHER" id="PTHR10039:SF14">
    <property type="entry name" value="NACHT DOMAIN-CONTAINING PROTEIN"/>
    <property type="match status" value="1"/>
</dbReference>
<dbReference type="InterPro" id="IPR027417">
    <property type="entry name" value="P-loop_NTPase"/>
</dbReference>
<evidence type="ECO:0000313" key="3">
    <source>
        <dbReference type="EMBL" id="KJA29530.1"/>
    </source>
</evidence>
<dbReference type="PANTHER" id="PTHR10039">
    <property type="entry name" value="AMELOGENIN"/>
    <property type="match status" value="1"/>
</dbReference>
<dbReference type="Proteomes" id="UP000054270">
    <property type="component" value="Unassembled WGS sequence"/>
</dbReference>
<dbReference type="OrthoDB" id="163438at2759"/>
<keyword evidence="1" id="KW-0677">Repeat</keyword>
<dbReference type="STRING" id="945553.A0A0D2QD33"/>
<name>A0A0D2QD33_HYPSF</name>
<proteinExistence type="predicted"/>
<dbReference type="AlphaFoldDB" id="A0A0D2QD33"/>
<evidence type="ECO:0000313" key="4">
    <source>
        <dbReference type="Proteomes" id="UP000054270"/>
    </source>
</evidence>
<dbReference type="OMA" id="AVNCAPY"/>
<organism evidence="3 4">
    <name type="scientific">Hypholoma sublateritium (strain FD-334 SS-4)</name>
    <dbReference type="NCBI Taxonomy" id="945553"/>
    <lineage>
        <taxon>Eukaryota</taxon>
        <taxon>Fungi</taxon>
        <taxon>Dikarya</taxon>
        <taxon>Basidiomycota</taxon>
        <taxon>Agaricomycotina</taxon>
        <taxon>Agaricomycetes</taxon>
        <taxon>Agaricomycetidae</taxon>
        <taxon>Agaricales</taxon>
        <taxon>Agaricineae</taxon>
        <taxon>Strophariaceae</taxon>
        <taxon>Hypholoma</taxon>
    </lineage>
</organism>
<dbReference type="SUPFAM" id="SSF52540">
    <property type="entry name" value="P-loop containing nucleoside triphosphate hydrolases"/>
    <property type="match status" value="1"/>
</dbReference>
<reference evidence="4" key="1">
    <citation type="submission" date="2014-04" db="EMBL/GenBank/DDBJ databases">
        <title>Evolutionary Origins and Diversification of the Mycorrhizal Mutualists.</title>
        <authorList>
            <consortium name="DOE Joint Genome Institute"/>
            <consortium name="Mycorrhizal Genomics Consortium"/>
            <person name="Kohler A."/>
            <person name="Kuo A."/>
            <person name="Nagy L.G."/>
            <person name="Floudas D."/>
            <person name="Copeland A."/>
            <person name="Barry K.W."/>
            <person name="Cichocki N."/>
            <person name="Veneault-Fourrey C."/>
            <person name="LaButti K."/>
            <person name="Lindquist E.A."/>
            <person name="Lipzen A."/>
            <person name="Lundell T."/>
            <person name="Morin E."/>
            <person name="Murat C."/>
            <person name="Riley R."/>
            <person name="Ohm R."/>
            <person name="Sun H."/>
            <person name="Tunlid A."/>
            <person name="Henrissat B."/>
            <person name="Grigoriev I.V."/>
            <person name="Hibbett D.S."/>
            <person name="Martin F."/>
        </authorList>
    </citation>
    <scope>NUCLEOTIDE SEQUENCE [LARGE SCALE GENOMIC DNA]</scope>
    <source>
        <strain evidence="4">FD-334 SS-4</strain>
    </source>
</reference>
<evidence type="ECO:0000256" key="1">
    <source>
        <dbReference type="ARBA" id="ARBA00022737"/>
    </source>
</evidence>
<protein>
    <recommendedName>
        <fullName evidence="2">Nephrocystin 3-like N-terminal domain-containing protein</fullName>
    </recommendedName>
</protein>
<dbReference type="EMBL" id="KN817518">
    <property type="protein sequence ID" value="KJA29530.1"/>
    <property type="molecule type" value="Genomic_DNA"/>
</dbReference>
<evidence type="ECO:0000259" key="2">
    <source>
        <dbReference type="Pfam" id="PF24883"/>
    </source>
</evidence>
<accession>A0A0D2QD33</accession>
<sequence length="349" mass="39306">MSARMTPPNQAQGMAHFCADADDGLKHLQAHVATTAFDSDNGEDAPKCHANTRQAVLDDIMNWIIVQTAVRIQWILWLNGAAGAGKSAIGRSIVALCLAQNIPIARFFFFRTDSTRNNLKPVVATLVHQLMESIPELRSIIVPRIQADSLIFTKSLETQFQMLIFGPLLQLQSESSTPQKTVVLLIDGIDECDKHDEQAKIIRIITDFVKKHAFPMIAFFGSRAENQLCTEFRSRELADILLQLALDTDYRADEDIRRFLNDSFERIKITHPFGDELRRKNWPAQADVDEIMIKASGQFIYASVILKFISTANQDPAHLLEIHGECSCSQYARPVSHREMKITGWCVVL</sequence>
<dbReference type="InterPro" id="IPR056884">
    <property type="entry name" value="NPHP3-like_N"/>
</dbReference>